<dbReference type="HOGENOM" id="CLU_408125_0_0_6"/>
<reference evidence="3 4" key="1">
    <citation type="journal article" date="2005" name="Nucleic Acids Res.">
        <title>Genomic blueprint of Hahella chejuensis, a marine microbe producing an algicidal agent.</title>
        <authorList>
            <person name="Jeong H."/>
            <person name="Yim J.H."/>
            <person name="Lee C."/>
            <person name="Choi S.-H."/>
            <person name="Park Y.K."/>
            <person name="Yoon S.H."/>
            <person name="Hur C.-G."/>
            <person name="Kang H.-Y."/>
            <person name="Kim D."/>
            <person name="Lee H.H."/>
            <person name="Park K.H."/>
            <person name="Park S.-H."/>
            <person name="Park H.-S."/>
            <person name="Lee H.K."/>
            <person name="Oh T.K."/>
            <person name="Kim J.F."/>
        </authorList>
    </citation>
    <scope>NUCLEOTIDE SEQUENCE [LARGE SCALE GENOMIC DNA]</scope>
    <source>
        <strain evidence="3 4">KCTC 2396</strain>
    </source>
</reference>
<dbReference type="InterPro" id="IPR007934">
    <property type="entry name" value="AbfB_ABD"/>
</dbReference>
<dbReference type="Pfam" id="PF05270">
    <property type="entry name" value="AbfB"/>
    <property type="match status" value="1"/>
</dbReference>
<dbReference type="EMBL" id="CP000155">
    <property type="protein sequence ID" value="ABC32352.1"/>
    <property type="molecule type" value="Genomic_DNA"/>
</dbReference>
<dbReference type="KEGG" id="hch:HCH_05696"/>
<evidence type="ECO:0000259" key="2">
    <source>
        <dbReference type="Pfam" id="PF05270"/>
    </source>
</evidence>
<organism evidence="3 4">
    <name type="scientific">Hahella chejuensis (strain KCTC 2396)</name>
    <dbReference type="NCBI Taxonomy" id="349521"/>
    <lineage>
        <taxon>Bacteria</taxon>
        <taxon>Pseudomonadati</taxon>
        <taxon>Pseudomonadota</taxon>
        <taxon>Gammaproteobacteria</taxon>
        <taxon>Oceanospirillales</taxon>
        <taxon>Hahellaceae</taxon>
        <taxon>Hahella</taxon>
    </lineage>
</organism>
<dbReference type="InterPro" id="IPR036195">
    <property type="entry name" value="AbfB_ABD_sf"/>
</dbReference>
<dbReference type="AlphaFoldDB" id="Q2SAH2"/>
<name>Q2SAH2_HAHCH</name>
<keyword evidence="1" id="KW-0732">Signal</keyword>
<proteinExistence type="predicted"/>
<feature type="signal peptide" evidence="1">
    <location>
        <begin position="1"/>
        <end position="22"/>
    </location>
</feature>
<dbReference type="CAZy" id="CBM42">
    <property type="family name" value="Carbohydrate-Binding Module Family 42"/>
</dbReference>
<keyword evidence="4" id="KW-1185">Reference proteome</keyword>
<dbReference type="Gene3D" id="2.80.10.50">
    <property type="match status" value="1"/>
</dbReference>
<dbReference type="SUPFAM" id="SSF110221">
    <property type="entry name" value="AbfB domain"/>
    <property type="match status" value="1"/>
</dbReference>
<evidence type="ECO:0000256" key="1">
    <source>
        <dbReference type="SAM" id="SignalP"/>
    </source>
</evidence>
<dbReference type="OrthoDB" id="9801455at2"/>
<evidence type="ECO:0000313" key="3">
    <source>
        <dbReference type="EMBL" id="ABC32352.1"/>
    </source>
</evidence>
<dbReference type="eggNOG" id="COG3250">
    <property type="taxonomic scope" value="Bacteria"/>
</dbReference>
<accession>Q2SAH2</accession>
<dbReference type="RefSeq" id="WP_011399411.1">
    <property type="nucleotide sequence ID" value="NC_007645.1"/>
</dbReference>
<dbReference type="STRING" id="349521.HCH_05696"/>
<gene>
    <name evidence="3" type="ordered locus">HCH_05696</name>
</gene>
<protein>
    <recommendedName>
        <fullName evidence="2">Alpha-L-arabinofuranosidase B arabinose-binding domain-containing protein</fullName>
    </recommendedName>
</protein>
<feature type="chain" id="PRO_5004215226" description="Alpha-L-arabinofuranosidase B arabinose-binding domain-containing protein" evidence="1">
    <location>
        <begin position="23"/>
        <end position="673"/>
    </location>
</feature>
<sequence>MSKLSKALIVSCLGLTFSQSHAASIGDSVRLVDAYSDATNAANKRVLRHSGSYIWDVSLNPRPTDLDINDSQFFLRQGLASEECYSFESVNYPGYFIRHEGFRLKISEDVEMYPTSREDATFCFDDYGKLAAFNYSDYKFGFEQENGLNAWKITNDPQLQRSIRLETSDILHTPFSNDGSENNKQGYNWYLDRHFVNCSNSDNGALQGFQLERDNSGKQIRYRFKCDSYKEVVNKEIKSTAINDDGDGNSIYLDRHNVDCGYNPVISFKLTRVGSDHIKYDYICGDKELLSSKPIYERHTSYGADGASDSNFGSSLYLDRHNVDCPDGNFISAFKLHVNGSHEYRYNYTCRPFIDSKSSEVNWQPSAGRSSSSSANPRLFFRVIERTNVEITLESDDVDTFLYLVDESGRVIRYNNDFHINPDDDNTNSRIALTLDPGSYAAVSATNGIAYGDGIISIESAFGTVTNIYGGNEVRNALHKAETIFAGESDNIRENKDDLFEFMTWRRPDIQPISFDLPYVKKHVEVSSCVNAIGVSVVRFALFASSLAGLPAKFSNDEINAVVYKLSQSSLPAGLQAAIIRYHNQVGAYDKAKAALNVLSQINNASLIYPIFQAYKGKMVFGDWIKAFVTLSLQLTAWIASDGTAFIAEAGFVIMSADALAESSADVYHYCRS</sequence>
<evidence type="ECO:0000313" key="4">
    <source>
        <dbReference type="Proteomes" id="UP000000238"/>
    </source>
</evidence>
<dbReference type="GO" id="GO:0046373">
    <property type="term" value="P:L-arabinose metabolic process"/>
    <property type="evidence" value="ECO:0007669"/>
    <property type="project" value="InterPro"/>
</dbReference>
<dbReference type="Proteomes" id="UP000000238">
    <property type="component" value="Chromosome"/>
</dbReference>
<feature type="domain" description="Alpha-L-arabinofuranosidase B arabinose-binding" evidence="2">
    <location>
        <begin position="39"/>
        <end position="125"/>
    </location>
</feature>
<dbReference type="GO" id="GO:0046556">
    <property type="term" value="F:alpha-L-arabinofuranosidase activity"/>
    <property type="evidence" value="ECO:0007669"/>
    <property type="project" value="InterPro"/>
</dbReference>